<reference evidence="1" key="1">
    <citation type="submission" date="2016-10" db="EMBL/GenBank/DDBJ databases">
        <title>Sequence of Gallionella enrichment culture.</title>
        <authorList>
            <person name="Poehlein A."/>
            <person name="Muehling M."/>
            <person name="Daniel R."/>
        </authorList>
    </citation>
    <scope>NUCLEOTIDE SEQUENCE</scope>
</reference>
<proteinExistence type="predicted"/>
<dbReference type="CDD" id="cd02019">
    <property type="entry name" value="NK"/>
    <property type="match status" value="1"/>
</dbReference>
<evidence type="ECO:0000313" key="1">
    <source>
        <dbReference type="EMBL" id="OIQ75485.1"/>
    </source>
</evidence>
<dbReference type="GO" id="GO:0004798">
    <property type="term" value="F:dTMP kinase activity"/>
    <property type="evidence" value="ECO:0007669"/>
    <property type="project" value="UniProtKB-EC"/>
</dbReference>
<organism evidence="1">
    <name type="scientific">mine drainage metagenome</name>
    <dbReference type="NCBI Taxonomy" id="410659"/>
    <lineage>
        <taxon>unclassified sequences</taxon>
        <taxon>metagenomes</taxon>
        <taxon>ecological metagenomes</taxon>
    </lineage>
</organism>
<keyword evidence="1" id="KW-0418">Kinase</keyword>
<dbReference type="EMBL" id="MLJW01002150">
    <property type="protein sequence ID" value="OIQ75485.1"/>
    <property type="molecule type" value="Genomic_DNA"/>
</dbReference>
<dbReference type="SUPFAM" id="SSF52540">
    <property type="entry name" value="P-loop containing nucleoside triphosphate hydrolases"/>
    <property type="match status" value="1"/>
</dbReference>
<dbReference type="EC" id="2.7.4.9" evidence="1"/>
<comment type="caution">
    <text evidence="1">The sequence shown here is derived from an EMBL/GenBank/DDBJ whole genome shotgun (WGS) entry which is preliminary data.</text>
</comment>
<keyword evidence="1" id="KW-0808">Transferase</keyword>
<accession>A0A1J5QHL5</accession>
<sequence length="229" mass="25659">MGEYDCQMSQGGSGERERLLTRLANEIEQLPTDPFVRVAVDGVDGSGKTTFARELRAVLEKRGRHAIHTTIDKFHNPRSVRYALGKDSPEGFYRDSFNLTALTSELLQPFGPSGNGQYRLGVFDLGSDSPKLEPVEQAPPDTILILDGVFLHRPELISWWSWSIWLEVSPAVALARWCTRESVGSVDLNAAENARYIEGQQIYLVEGEPKRHARRVIDNNDLLAPRIIS</sequence>
<protein>
    <submittedName>
        <fullName evidence="1">Thymidylate kinase</fullName>
        <ecNumber evidence="1">2.7.4.9</ecNumber>
    </submittedName>
</protein>
<dbReference type="Gene3D" id="3.40.50.300">
    <property type="entry name" value="P-loop containing nucleotide triphosphate hydrolases"/>
    <property type="match status" value="1"/>
</dbReference>
<gene>
    <name evidence="1" type="primary">tmk_21</name>
    <name evidence="1" type="ORF">GALL_428460</name>
</gene>
<name>A0A1J5QHL5_9ZZZZ</name>
<dbReference type="InterPro" id="IPR027417">
    <property type="entry name" value="P-loop_NTPase"/>
</dbReference>
<dbReference type="AlphaFoldDB" id="A0A1J5QHL5"/>